<dbReference type="RefSeq" id="XP_044548459.1">
    <property type="nucleotide sequence ID" value="XM_044694420.1"/>
</dbReference>
<name>A0AA88GM52_NAELO</name>
<dbReference type="InterPro" id="IPR001870">
    <property type="entry name" value="B30.2/SPRY"/>
</dbReference>
<dbReference type="GeneID" id="68097202"/>
<dbReference type="InterPro" id="IPR043136">
    <property type="entry name" value="B30.2/SPRY_sf"/>
</dbReference>
<keyword evidence="3" id="KW-1185">Reference proteome</keyword>
<sequence length="140" mass="16032">MELLFNNTKMESGIFQWKVKIDNLASWIAVGVSTHEVVSSKRFNAFIYHFEPHHSSLMSHNGRTWSLDLNENDGKNGFKFTKGSELELEMNCNTQQLTIRKVGSGEFVTFKQVELPVYPSIALHSPNDSVSFYNNVFLQK</sequence>
<dbReference type="EMBL" id="PYSW02000022">
    <property type="protein sequence ID" value="KAG2382780.1"/>
    <property type="molecule type" value="Genomic_DNA"/>
</dbReference>
<dbReference type="SUPFAM" id="SSF49899">
    <property type="entry name" value="Concanavalin A-like lectins/glucanases"/>
    <property type="match status" value="1"/>
</dbReference>
<feature type="domain" description="B30.2/SPRY" evidence="1">
    <location>
        <begin position="1"/>
        <end position="139"/>
    </location>
</feature>
<comment type="caution">
    <text evidence="2">The sequence shown here is derived from an EMBL/GenBank/DDBJ whole genome shotgun (WGS) entry which is preliminary data.</text>
</comment>
<accession>A0AA88GM52</accession>
<dbReference type="PROSITE" id="PS50188">
    <property type="entry name" value="B302_SPRY"/>
    <property type="match status" value="1"/>
</dbReference>
<dbReference type="AlphaFoldDB" id="A0AA88GM52"/>
<protein>
    <recommendedName>
        <fullName evidence="1">B30.2/SPRY domain-containing protein</fullName>
    </recommendedName>
</protein>
<reference evidence="2 3" key="1">
    <citation type="journal article" date="2018" name="BMC Genomics">
        <title>The genome of Naegleria lovaniensis, the basis for a comparative approach to unravel pathogenicity factors of the human pathogenic amoeba N. fowleri.</title>
        <authorList>
            <person name="Liechti N."/>
            <person name="Schurch N."/>
            <person name="Bruggmann R."/>
            <person name="Wittwer M."/>
        </authorList>
    </citation>
    <scope>NUCLEOTIDE SEQUENCE [LARGE SCALE GENOMIC DNA]</scope>
    <source>
        <strain evidence="2 3">ATCC 30569</strain>
    </source>
</reference>
<evidence type="ECO:0000313" key="2">
    <source>
        <dbReference type="EMBL" id="KAG2382780.1"/>
    </source>
</evidence>
<evidence type="ECO:0000259" key="1">
    <source>
        <dbReference type="PROSITE" id="PS50188"/>
    </source>
</evidence>
<evidence type="ECO:0000313" key="3">
    <source>
        <dbReference type="Proteomes" id="UP000816034"/>
    </source>
</evidence>
<organism evidence="2 3">
    <name type="scientific">Naegleria lovaniensis</name>
    <name type="common">Amoeba</name>
    <dbReference type="NCBI Taxonomy" id="51637"/>
    <lineage>
        <taxon>Eukaryota</taxon>
        <taxon>Discoba</taxon>
        <taxon>Heterolobosea</taxon>
        <taxon>Tetramitia</taxon>
        <taxon>Eutetramitia</taxon>
        <taxon>Vahlkampfiidae</taxon>
        <taxon>Naegleria</taxon>
    </lineage>
</organism>
<dbReference type="Proteomes" id="UP000816034">
    <property type="component" value="Unassembled WGS sequence"/>
</dbReference>
<dbReference type="InterPro" id="IPR013320">
    <property type="entry name" value="ConA-like_dom_sf"/>
</dbReference>
<gene>
    <name evidence="2" type="ORF">C9374_004747</name>
</gene>
<dbReference type="Gene3D" id="2.60.120.920">
    <property type="match status" value="1"/>
</dbReference>
<proteinExistence type="predicted"/>